<evidence type="ECO:0000256" key="6">
    <source>
        <dbReference type="RuleBase" id="RU004347"/>
    </source>
</evidence>
<dbReference type="GO" id="GO:0010134">
    <property type="term" value="P:sulfate assimilation via adenylyl sulfate reduction"/>
    <property type="evidence" value="ECO:0007669"/>
    <property type="project" value="TreeGrafter"/>
</dbReference>
<dbReference type="HAMAP" id="MF_00065">
    <property type="entry name" value="Adenylyl_sulf_kinase"/>
    <property type="match status" value="1"/>
</dbReference>
<dbReference type="InterPro" id="IPR027417">
    <property type="entry name" value="P-loop_NTPase"/>
</dbReference>
<dbReference type="InterPro" id="IPR059117">
    <property type="entry name" value="APS_kinase_dom"/>
</dbReference>
<dbReference type="GO" id="GO:0004781">
    <property type="term" value="F:sulfate adenylyltransferase (ATP) activity"/>
    <property type="evidence" value="ECO:0007669"/>
    <property type="project" value="TreeGrafter"/>
</dbReference>
<dbReference type="InterPro" id="IPR050512">
    <property type="entry name" value="Sulf_AdTrans/APS_kinase"/>
</dbReference>
<evidence type="ECO:0000256" key="5">
    <source>
        <dbReference type="HAMAP-Rule" id="MF_00065"/>
    </source>
</evidence>
<sequence>MRCLERGVVAWLTGLPASGKTTIALATAKRLRSLGYRVEVLDGDWVRKTINPDAGYTREERRRHLLRVAWIARLLARNGVIVVCSFVSPYRDVRREVRRIVEEEAPFLEVYVHAPLEECIRRDPKGLYRRALRGEISHFTGVSDPYEPPENPDLVLDTVRNTVEENAERLAARILEALGEGARGSPGSGASP</sequence>
<dbReference type="PANTHER" id="PTHR42700">
    <property type="entry name" value="SULFATE ADENYLYLTRANSFERASE"/>
    <property type="match status" value="1"/>
</dbReference>
<comment type="caution">
    <text evidence="8">The sequence shown here is derived from an EMBL/GenBank/DDBJ whole genome shotgun (WGS) entry which is preliminary data.</text>
</comment>
<dbReference type="EMBL" id="LNTB01000002">
    <property type="protein sequence ID" value="KSW10805.1"/>
    <property type="molecule type" value="Genomic_DNA"/>
</dbReference>
<evidence type="ECO:0000256" key="1">
    <source>
        <dbReference type="ARBA" id="ARBA00012121"/>
    </source>
</evidence>
<dbReference type="UniPathway" id="UPA00140">
    <property type="reaction ID" value="UER00205"/>
</dbReference>
<dbReference type="PANTHER" id="PTHR42700:SF1">
    <property type="entry name" value="SULFATE ADENYLYLTRANSFERASE"/>
    <property type="match status" value="1"/>
</dbReference>
<comment type="function">
    <text evidence="5 6">Catalyzes the synthesis of activated sulfate.</text>
</comment>
<comment type="pathway">
    <text evidence="5 6">Sulfur metabolism; hydrogen sulfide biosynthesis; sulfite from sulfate: step 2/3.</text>
</comment>
<dbReference type="OrthoDB" id="28808at2157"/>
<dbReference type="Pfam" id="PF01583">
    <property type="entry name" value="APS_kinase"/>
    <property type="match status" value="1"/>
</dbReference>
<evidence type="ECO:0000256" key="3">
    <source>
        <dbReference type="ARBA" id="ARBA00022741"/>
    </source>
</evidence>
<comment type="catalytic activity">
    <reaction evidence="5 6">
        <text>adenosine 5'-phosphosulfate + ATP = 3'-phosphoadenylyl sulfate + ADP + H(+)</text>
        <dbReference type="Rhea" id="RHEA:24152"/>
        <dbReference type="ChEBI" id="CHEBI:15378"/>
        <dbReference type="ChEBI" id="CHEBI:30616"/>
        <dbReference type="ChEBI" id="CHEBI:58243"/>
        <dbReference type="ChEBI" id="CHEBI:58339"/>
        <dbReference type="ChEBI" id="CHEBI:456216"/>
        <dbReference type="EC" id="2.7.1.25"/>
    </reaction>
</comment>
<keyword evidence="5 6" id="KW-0418">Kinase</keyword>
<dbReference type="GO" id="GO:0005524">
    <property type="term" value="F:ATP binding"/>
    <property type="evidence" value="ECO:0007669"/>
    <property type="project" value="UniProtKB-UniRule"/>
</dbReference>
<name>A0A0V8RRR4_PYROC</name>
<dbReference type="GO" id="GO:0005737">
    <property type="term" value="C:cytoplasm"/>
    <property type="evidence" value="ECO:0007669"/>
    <property type="project" value="TreeGrafter"/>
</dbReference>
<dbReference type="InterPro" id="IPR002891">
    <property type="entry name" value="APS"/>
</dbReference>
<dbReference type="AlphaFoldDB" id="A0A0V8RRR4"/>
<dbReference type="Gene3D" id="3.40.50.300">
    <property type="entry name" value="P-loop containing nucleotide triphosphate hydrolases"/>
    <property type="match status" value="1"/>
</dbReference>
<dbReference type="GO" id="GO:0019379">
    <property type="term" value="P:sulfate assimilation, phosphoadenylyl sulfate reduction by phosphoadenylyl-sulfate reductase (thioredoxin)"/>
    <property type="evidence" value="ECO:0007669"/>
    <property type="project" value="TreeGrafter"/>
</dbReference>
<dbReference type="CDD" id="cd02027">
    <property type="entry name" value="APSK"/>
    <property type="match status" value="1"/>
</dbReference>
<evidence type="ECO:0000256" key="4">
    <source>
        <dbReference type="ARBA" id="ARBA00022840"/>
    </source>
</evidence>
<dbReference type="NCBIfam" id="NF003013">
    <property type="entry name" value="PRK03846.1"/>
    <property type="match status" value="1"/>
</dbReference>
<evidence type="ECO:0000256" key="2">
    <source>
        <dbReference type="ARBA" id="ARBA00022679"/>
    </source>
</evidence>
<protein>
    <recommendedName>
        <fullName evidence="1 5">Adenylyl-sulfate kinase</fullName>
        <ecNumber evidence="1 5">2.7.1.25</ecNumber>
    </recommendedName>
    <alternativeName>
        <fullName evidence="5">APS kinase</fullName>
    </alternativeName>
    <alternativeName>
        <fullName evidence="5">ATP adenosine-5'-phosphosulfate 3'-phosphotransferase</fullName>
    </alternativeName>
    <alternativeName>
        <fullName evidence="5">Adenosine-5'-phosphosulfate kinase</fullName>
    </alternativeName>
</protein>
<feature type="domain" description="APS kinase" evidence="7">
    <location>
        <begin position="6"/>
        <end position="157"/>
    </location>
</feature>
<evidence type="ECO:0000313" key="9">
    <source>
        <dbReference type="Proteomes" id="UP000053352"/>
    </source>
</evidence>
<dbReference type="RefSeq" id="WP_058371570.1">
    <property type="nucleotide sequence ID" value="NZ_LNTB01000002.1"/>
</dbReference>
<accession>A0A0V8RRR4</accession>
<dbReference type="EC" id="2.7.1.25" evidence="1 5"/>
<dbReference type="STRING" id="2309.CF15_08345"/>
<keyword evidence="3 5" id="KW-0547">Nucleotide-binding</keyword>
<gene>
    <name evidence="5" type="primary">cysC</name>
    <name evidence="8" type="ORF">CF15_08345</name>
</gene>
<organism evidence="8 9">
    <name type="scientific">Pyrodictium occultum</name>
    <dbReference type="NCBI Taxonomy" id="2309"/>
    <lineage>
        <taxon>Archaea</taxon>
        <taxon>Thermoproteota</taxon>
        <taxon>Thermoprotei</taxon>
        <taxon>Desulfurococcales</taxon>
        <taxon>Pyrodictiaceae</taxon>
        <taxon>Pyrodictium</taxon>
    </lineage>
</organism>
<keyword evidence="4 5" id="KW-0067">ATP-binding</keyword>
<dbReference type="GO" id="GO:0070814">
    <property type="term" value="P:hydrogen sulfide biosynthetic process"/>
    <property type="evidence" value="ECO:0007669"/>
    <property type="project" value="UniProtKB-UniRule"/>
</dbReference>
<dbReference type="NCBIfam" id="TIGR00455">
    <property type="entry name" value="apsK"/>
    <property type="match status" value="1"/>
</dbReference>
<reference evidence="8 9" key="1">
    <citation type="submission" date="2015-11" db="EMBL/GenBank/DDBJ databases">
        <title>Genome sequence of Pyrodictium occultum PL-19, a marine hyperthermophilic archaeon isolated from Volcano, Italy.</title>
        <authorList>
            <person name="Utturkar S."/>
            <person name="Huber H."/>
            <person name="Leptihn S."/>
            <person name="Brown S."/>
            <person name="Stetter K.O."/>
            <person name="Podar M."/>
        </authorList>
    </citation>
    <scope>NUCLEOTIDE SEQUENCE [LARGE SCALE GENOMIC DNA]</scope>
    <source>
        <strain evidence="8 9">PL-19</strain>
    </source>
</reference>
<keyword evidence="9" id="KW-1185">Reference proteome</keyword>
<keyword evidence="5" id="KW-0597">Phosphoprotein</keyword>
<comment type="similarity">
    <text evidence="5 6">Belongs to the APS kinase family.</text>
</comment>
<feature type="active site" description="Phosphoserine intermediate" evidence="5">
    <location>
        <position position="88"/>
    </location>
</feature>
<evidence type="ECO:0000259" key="7">
    <source>
        <dbReference type="Pfam" id="PF01583"/>
    </source>
</evidence>
<feature type="binding site" evidence="5">
    <location>
        <begin position="14"/>
        <end position="21"/>
    </location>
    <ligand>
        <name>ATP</name>
        <dbReference type="ChEBI" id="CHEBI:30616"/>
    </ligand>
</feature>
<dbReference type="Proteomes" id="UP000053352">
    <property type="component" value="Unassembled WGS sequence"/>
</dbReference>
<proteinExistence type="inferred from homology"/>
<keyword evidence="2 5" id="KW-0808">Transferase</keyword>
<dbReference type="SUPFAM" id="SSF52540">
    <property type="entry name" value="P-loop containing nucleoside triphosphate hydrolases"/>
    <property type="match status" value="1"/>
</dbReference>
<evidence type="ECO:0000313" key="8">
    <source>
        <dbReference type="EMBL" id="KSW10805.1"/>
    </source>
</evidence>
<dbReference type="GO" id="GO:0004020">
    <property type="term" value="F:adenylylsulfate kinase activity"/>
    <property type="evidence" value="ECO:0007669"/>
    <property type="project" value="UniProtKB-UniRule"/>
</dbReference>